<evidence type="ECO:0000313" key="1">
    <source>
        <dbReference type="EMBL" id="KXS19515.1"/>
    </source>
</evidence>
<sequence>MSNTSLAQLALLASLYYPSSSPALTSFLRHVDTALDPPASLFSISNLVSSFPTSHITHLAAATISTLWANFVLSDALRIHALTGGIVTRTKVELAVLGSAIWGAWKGWDGLAKRRWTFGWSAWGWLGGEDDKGASSWRSQQGCGGTKLVVPRAAPAWSGREMLVTKYAARSSTCDMVESSLARLRRFWLILAELEVGLATVVMSAPSYVHLASFIRAAVDRTLLESAYKTGMETRFWFFVPSSSPISAEVHPILPSKHSLIEMRWTPSNLLLVAEKHFQAAQKCANPVTAPDEYPSASWFSSRSRWSPTYGTCAREFWSIFCGFEQDSRTTSAWVVETVSAAGVGTPRQMLGVMKSAFAQILQLTDGRNSTLTDPCISKEILEEALLKRET</sequence>
<protein>
    <submittedName>
        <fullName evidence="1">Uncharacterized protein</fullName>
    </submittedName>
</protein>
<evidence type="ECO:0000313" key="2">
    <source>
        <dbReference type="Proteomes" id="UP000070544"/>
    </source>
</evidence>
<organism evidence="1 2">
    <name type="scientific">Gonapodya prolifera (strain JEL478)</name>
    <name type="common">Monoblepharis prolifera</name>
    <dbReference type="NCBI Taxonomy" id="1344416"/>
    <lineage>
        <taxon>Eukaryota</taxon>
        <taxon>Fungi</taxon>
        <taxon>Fungi incertae sedis</taxon>
        <taxon>Chytridiomycota</taxon>
        <taxon>Chytridiomycota incertae sedis</taxon>
        <taxon>Monoblepharidomycetes</taxon>
        <taxon>Monoblepharidales</taxon>
        <taxon>Gonapodyaceae</taxon>
        <taxon>Gonapodya</taxon>
    </lineage>
</organism>
<keyword evidence="2" id="KW-1185">Reference proteome</keyword>
<dbReference type="AlphaFoldDB" id="A0A139ASQ6"/>
<accession>A0A139ASQ6</accession>
<dbReference type="EMBL" id="KQ965738">
    <property type="protein sequence ID" value="KXS19515.1"/>
    <property type="molecule type" value="Genomic_DNA"/>
</dbReference>
<proteinExistence type="predicted"/>
<reference evidence="1 2" key="1">
    <citation type="journal article" date="2015" name="Genome Biol. Evol.">
        <title>Phylogenomic analyses indicate that early fungi evolved digesting cell walls of algal ancestors of land plants.</title>
        <authorList>
            <person name="Chang Y."/>
            <person name="Wang S."/>
            <person name="Sekimoto S."/>
            <person name="Aerts A.L."/>
            <person name="Choi C."/>
            <person name="Clum A."/>
            <person name="LaButti K.M."/>
            <person name="Lindquist E.A."/>
            <person name="Yee Ngan C."/>
            <person name="Ohm R.A."/>
            <person name="Salamov A.A."/>
            <person name="Grigoriev I.V."/>
            <person name="Spatafora J.W."/>
            <person name="Berbee M.L."/>
        </authorList>
    </citation>
    <scope>NUCLEOTIDE SEQUENCE [LARGE SCALE GENOMIC DNA]</scope>
    <source>
        <strain evidence="1 2">JEL478</strain>
    </source>
</reference>
<gene>
    <name evidence="1" type="ORF">M427DRAFT_452359</name>
</gene>
<name>A0A139ASQ6_GONPJ</name>
<dbReference type="Proteomes" id="UP000070544">
    <property type="component" value="Unassembled WGS sequence"/>
</dbReference>